<dbReference type="Proteomes" id="UP000065734">
    <property type="component" value="Chromosome I"/>
</dbReference>
<dbReference type="AlphaFoldDB" id="A0A0S4Q3W9"/>
<accession>A0A0S4Q3W9</accession>
<organism evidence="2 3">
    <name type="scientific">Blastochloris viridis</name>
    <name type="common">Rhodopseudomonas viridis</name>
    <dbReference type="NCBI Taxonomy" id="1079"/>
    <lineage>
        <taxon>Bacteria</taxon>
        <taxon>Pseudomonadati</taxon>
        <taxon>Pseudomonadota</taxon>
        <taxon>Alphaproteobacteria</taxon>
        <taxon>Hyphomicrobiales</taxon>
        <taxon>Blastochloridaceae</taxon>
        <taxon>Blastochloris</taxon>
    </lineage>
</organism>
<keyword evidence="1" id="KW-0812">Transmembrane</keyword>
<evidence type="ECO:0000313" key="3">
    <source>
        <dbReference type="Proteomes" id="UP000065734"/>
    </source>
</evidence>
<gene>
    <name evidence="2" type="ORF">BVIRIDIS_22710</name>
</gene>
<protein>
    <submittedName>
        <fullName evidence="2">Uncharacterized protein</fullName>
    </submittedName>
</protein>
<keyword evidence="1" id="KW-1133">Transmembrane helix</keyword>
<feature type="transmembrane region" description="Helical" evidence="1">
    <location>
        <begin position="7"/>
        <end position="24"/>
    </location>
</feature>
<keyword evidence="1" id="KW-0472">Membrane</keyword>
<reference evidence="3" key="1">
    <citation type="journal article" date="2016" name="Genome Announc.">
        <title>Revised genome sequence of the purple photosynthetic bacterium Blastochloris viridis.</title>
        <authorList>
            <person name="Liu L.N."/>
            <person name="Faulkner M."/>
            <person name="Liu X."/>
            <person name="Huang F."/>
            <person name="Darby A.C."/>
            <person name="Hall N."/>
        </authorList>
    </citation>
    <scope>NUCLEOTIDE SEQUENCE [LARGE SCALE GENOMIC DNA]</scope>
    <source>
        <strain evidence="3">ATCC 19567 / DSM 133 / F</strain>
    </source>
</reference>
<name>A0A0S4Q3W9_BLAVI</name>
<keyword evidence="3" id="KW-1185">Reference proteome</keyword>
<evidence type="ECO:0000313" key="2">
    <source>
        <dbReference type="EMBL" id="CUU43254.1"/>
    </source>
</evidence>
<proteinExistence type="predicted"/>
<dbReference type="EMBL" id="LN907867">
    <property type="protein sequence ID" value="CUU43254.1"/>
    <property type="molecule type" value="Genomic_DNA"/>
</dbReference>
<evidence type="ECO:0000256" key="1">
    <source>
        <dbReference type="SAM" id="Phobius"/>
    </source>
</evidence>
<sequence>MSGAAKVMCHLMFGILVVAALQTVRRLV</sequence>